<accession>A0AAJ1U156</accession>
<proteinExistence type="predicted"/>
<feature type="chain" id="PRO_5042609494" description="Rap1a immunity protein domain-containing protein" evidence="1">
    <location>
        <begin position="42"/>
        <end position="161"/>
    </location>
</feature>
<gene>
    <name evidence="3" type="ORF">QO001_006446</name>
</gene>
<reference evidence="3" key="1">
    <citation type="submission" date="2023-07" db="EMBL/GenBank/DDBJ databases">
        <title>Genomic Encyclopedia of Type Strains, Phase IV (KMG-IV): sequencing the most valuable type-strain genomes for metagenomic binning, comparative biology and taxonomic classification.</title>
        <authorList>
            <person name="Goeker M."/>
        </authorList>
    </citation>
    <scope>NUCLEOTIDE SEQUENCE</scope>
    <source>
        <strain evidence="3">DSM 19569</strain>
    </source>
</reference>
<feature type="domain" description="Rap1a immunity protein" evidence="2">
    <location>
        <begin position="76"/>
        <end position="160"/>
    </location>
</feature>
<dbReference type="RefSeq" id="WP_230368494.1">
    <property type="nucleotide sequence ID" value="NZ_JAJALK010000031.1"/>
</dbReference>
<dbReference type="Proteomes" id="UP001223420">
    <property type="component" value="Unassembled WGS sequence"/>
</dbReference>
<evidence type="ECO:0000313" key="3">
    <source>
        <dbReference type="EMBL" id="MDQ0547487.1"/>
    </source>
</evidence>
<evidence type="ECO:0000256" key="1">
    <source>
        <dbReference type="SAM" id="SignalP"/>
    </source>
</evidence>
<evidence type="ECO:0000259" key="2">
    <source>
        <dbReference type="Pfam" id="PF18602"/>
    </source>
</evidence>
<keyword evidence="1" id="KW-0732">Signal</keyword>
<sequence length="161" mass="17059">MLTGSLATSTMRAIYMRAKPPLVMAAFVAAVLSVEIPQADAAECATQPCVPNKQGPTSADPGKSSAGPVDIRERRTGDLYRACLAAQGEASGWCSAYLLGVADTLTAFGDGGNRGGLCNVDYSIEQLSETFLTWARAHDGMLQLDMLAGVTLAFRQRWPCQ</sequence>
<evidence type="ECO:0000313" key="4">
    <source>
        <dbReference type="Proteomes" id="UP001223420"/>
    </source>
</evidence>
<organism evidence="3 4">
    <name type="scientific">Methylobacterium brachiatum</name>
    <dbReference type="NCBI Taxonomy" id="269660"/>
    <lineage>
        <taxon>Bacteria</taxon>
        <taxon>Pseudomonadati</taxon>
        <taxon>Pseudomonadota</taxon>
        <taxon>Alphaproteobacteria</taxon>
        <taxon>Hyphomicrobiales</taxon>
        <taxon>Methylobacteriaceae</taxon>
        <taxon>Methylobacterium</taxon>
    </lineage>
</organism>
<dbReference type="Pfam" id="PF18602">
    <property type="entry name" value="Rap1a"/>
    <property type="match status" value="1"/>
</dbReference>
<feature type="signal peptide" evidence="1">
    <location>
        <begin position="1"/>
        <end position="41"/>
    </location>
</feature>
<protein>
    <recommendedName>
        <fullName evidence="2">Rap1a immunity protein domain-containing protein</fullName>
    </recommendedName>
</protein>
<dbReference type="AlphaFoldDB" id="A0AAJ1U156"/>
<dbReference type="EMBL" id="JAUSWL010000027">
    <property type="protein sequence ID" value="MDQ0547487.1"/>
    <property type="molecule type" value="Genomic_DNA"/>
</dbReference>
<dbReference type="InterPro" id="IPR041238">
    <property type="entry name" value="Rap1a"/>
</dbReference>
<comment type="caution">
    <text evidence="3">The sequence shown here is derived from an EMBL/GenBank/DDBJ whole genome shotgun (WGS) entry which is preliminary data.</text>
</comment>
<name>A0AAJ1U156_9HYPH</name>